<evidence type="ECO:0000256" key="15">
    <source>
        <dbReference type="ARBA" id="ARBA00029567"/>
    </source>
</evidence>
<comment type="similarity">
    <text evidence="4">Belongs to the glycosyltransferase 4 family.</text>
</comment>
<evidence type="ECO:0000313" key="21">
    <source>
        <dbReference type="EMBL" id="GHP09629.1"/>
    </source>
</evidence>
<keyword evidence="13 20" id="KW-1133">Transmembrane helix</keyword>
<comment type="subcellular location">
    <subcellularLocation>
        <location evidence="2">Endoplasmic reticulum membrane</location>
        <topology evidence="2">Multi-pass membrane protein</topology>
    </subcellularLocation>
</comment>
<gene>
    <name evidence="21" type="ORF">PPROV_000836400</name>
</gene>
<keyword evidence="10" id="KW-0479">Metal-binding</keyword>
<comment type="function">
    <text evidence="17">UDP-N-acetylglucosamine--dolichyl-phosphate N-acetylglucosaminephosphotransferase that operates in the biosynthetic pathway of dolichol-linked oligosaccharides, the glycan precursors employed in protein asparagine (N)-glycosylation. The assembly of dolichol-linked oligosaccharides begins on the cytosolic side of the endoplasmic reticulum membrane and finishes in its lumen. The sequential addition of sugars to dolichol pyrophosphate produces dolichol-linked oligosaccharides containing fourteen sugars, including two GlcNAcs, nine mannoses and three glucoses. Once assembled, the oligosaccharide is transferred from the lipid to nascent proteins by oligosaccharyltransferases. Catalyzes the initial step of dolichol-linked oligosaccharide biosynthesis, transfering GlcNAc-1-P from cytosolic UDP-GlcNAc onto the carrier lipid dolichyl phosphate (P-dolichol), yielding GlcNAc-P-P-dolichol embedded in the cytoplasmic leaflet of the endoplasmic reticulum membrane.</text>
</comment>
<evidence type="ECO:0000256" key="14">
    <source>
        <dbReference type="ARBA" id="ARBA00023136"/>
    </source>
</evidence>
<keyword evidence="14 20" id="KW-0472">Membrane</keyword>
<evidence type="ECO:0000256" key="16">
    <source>
        <dbReference type="ARBA" id="ARBA00033238"/>
    </source>
</evidence>
<evidence type="ECO:0000256" key="7">
    <source>
        <dbReference type="ARBA" id="ARBA00022676"/>
    </source>
</evidence>
<keyword evidence="8" id="KW-0808">Transferase</keyword>
<dbReference type="Proteomes" id="UP000660262">
    <property type="component" value="Unassembled WGS sequence"/>
</dbReference>
<comment type="caution">
    <text evidence="21">The sequence shown here is derived from an EMBL/GenBank/DDBJ whole genome shotgun (WGS) entry which is preliminary data.</text>
</comment>
<evidence type="ECO:0000256" key="12">
    <source>
        <dbReference type="ARBA" id="ARBA00022842"/>
    </source>
</evidence>
<feature type="region of interest" description="Disordered" evidence="19">
    <location>
        <begin position="1"/>
        <end position="61"/>
    </location>
</feature>
<feature type="transmembrane region" description="Helical" evidence="20">
    <location>
        <begin position="352"/>
        <end position="375"/>
    </location>
</feature>
<dbReference type="PANTHER" id="PTHR10571:SF0">
    <property type="entry name" value="UDP-N-ACETYLGLUCOSAMINE--DOLICHYL-PHOSPHATE N-ACETYLGLUCOSAMINEPHOSPHOTRANSFERASE"/>
    <property type="match status" value="1"/>
</dbReference>
<proteinExistence type="inferred from homology"/>
<sequence length="463" mass="50232">MAGKVDRAASPRRRSAAAAQSQAGRQKEKEQSPSPRRTSAAKPQAKSFATQPDGRAIPPESPSRPLELLSLLVFMLAAIFAALSYKHGARSQHVTSHLILLAAVSVAVFFATMRVIPVCVSYHMRKNLVGRDINKKGTQGGEGSVPEAIGLAPGIVLVSGALVYQTLMLTLRTDTTPYDEAWHMEFNAGVVSVLFMVLLGFVDDVLDIPWRAKIVLPVFSALPLLASYRHGTDVVVPPPLRAYVPEVPGISVDGILYLGPIYKFYMVLVVVFCSNSINILAGCNGVEAGQSFVIGVGALVLNLLNVCSDDKNTAANHMLSASMLAPFLAATYALLMHNWYPSRVFVGDTYTYLAGMCLGAAGVLGHFSETMLIFFAPQVFNFIYSVPQLLKIVPCPRHRLPTFDTKTGLLTATPNYNLINLLLHIFGPCTEKDLTIRVLVVQVLSIAFGFGVRRALYELGWVL</sequence>
<feature type="transmembrane region" description="Helical" evidence="20">
    <location>
        <begin position="145"/>
        <end position="166"/>
    </location>
</feature>
<dbReference type="GO" id="GO:0006488">
    <property type="term" value="P:dolichol-linked oligosaccharide biosynthetic process"/>
    <property type="evidence" value="ECO:0007669"/>
    <property type="project" value="InterPro"/>
</dbReference>
<dbReference type="UniPathway" id="UPA00378"/>
<evidence type="ECO:0000256" key="8">
    <source>
        <dbReference type="ARBA" id="ARBA00022679"/>
    </source>
</evidence>
<evidence type="ECO:0000256" key="20">
    <source>
        <dbReference type="SAM" id="Phobius"/>
    </source>
</evidence>
<feature type="transmembrane region" description="Helical" evidence="20">
    <location>
        <begin position="186"/>
        <end position="206"/>
    </location>
</feature>
<protein>
    <recommendedName>
        <fullName evidence="6">UDP-N-acetylglucosamine--dolichyl-phosphate N-acetylglucosaminephosphotransferase</fullName>
        <ecNumber evidence="5">2.7.8.15</ecNumber>
    </recommendedName>
    <alternativeName>
        <fullName evidence="15">GlcNAc-1-P transferase</fullName>
    </alternativeName>
    <alternativeName>
        <fullName evidence="16">N-acetylglucosamine-1-phosphate transferase</fullName>
    </alternativeName>
</protein>
<dbReference type="PANTHER" id="PTHR10571">
    <property type="entry name" value="UDP-N-ACETYLGLUCOSAMINE--DOLICHYL-PHOSPHATE N-ACETYLGLUCOSAMINEPHOSPHOTRANSFERASE"/>
    <property type="match status" value="1"/>
</dbReference>
<dbReference type="GO" id="GO:0005789">
    <property type="term" value="C:endoplasmic reticulum membrane"/>
    <property type="evidence" value="ECO:0007669"/>
    <property type="project" value="UniProtKB-SubCell"/>
</dbReference>
<accession>A0A830HXJ5</accession>
<dbReference type="GO" id="GO:0016757">
    <property type="term" value="F:glycosyltransferase activity"/>
    <property type="evidence" value="ECO:0007669"/>
    <property type="project" value="UniProtKB-KW"/>
</dbReference>
<dbReference type="AlphaFoldDB" id="A0A830HXJ5"/>
<dbReference type="OrthoDB" id="10262326at2759"/>
<dbReference type="Pfam" id="PF00953">
    <property type="entry name" value="Glycos_transf_4"/>
    <property type="match status" value="1"/>
</dbReference>
<evidence type="ECO:0000256" key="6">
    <source>
        <dbReference type="ARBA" id="ARBA00017659"/>
    </source>
</evidence>
<evidence type="ECO:0000313" key="22">
    <source>
        <dbReference type="Proteomes" id="UP000660262"/>
    </source>
</evidence>
<comment type="pathway">
    <text evidence="3">Protein modification; protein glycosylation.</text>
</comment>
<evidence type="ECO:0000256" key="18">
    <source>
        <dbReference type="ARBA" id="ARBA00045078"/>
    </source>
</evidence>
<keyword evidence="9 20" id="KW-0812">Transmembrane</keyword>
<feature type="transmembrane region" description="Helical" evidence="20">
    <location>
        <begin position="288"/>
        <end position="307"/>
    </location>
</feature>
<dbReference type="InterPro" id="IPR033895">
    <property type="entry name" value="GPT"/>
</dbReference>
<evidence type="ECO:0000256" key="13">
    <source>
        <dbReference type="ARBA" id="ARBA00022989"/>
    </source>
</evidence>
<feature type="transmembrane region" description="Helical" evidence="20">
    <location>
        <begin position="68"/>
        <end position="85"/>
    </location>
</feature>
<evidence type="ECO:0000256" key="4">
    <source>
        <dbReference type="ARBA" id="ARBA00009317"/>
    </source>
</evidence>
<evidence type="ECO:0000256" key="11">
    <source>
        <dbReference type="ARBA" id="ARBA00022824"/>
    </source>
</evidence>
<feature type="transmembrane region" description="Helical" evidence="20">
    <location>
        <begin position="319"/>
        <end position="340"/>
    </location>
</feature>
<keyword evidence="12" id="KW-0460">Magnesium</keyword>
<evidence type="ECO:0000256" key="2">
    <source>
        <dbReference type="ARBA" id="ARBA00004477"/>
    </source>
</evidence>
<keyword evidence="22" id="KW-1185">Reference proteome</keyword>
<organism evidence="21 22">
    <name type="scientific">Pycnococcus provasolii</name>
    <dbReference type="NCBI Taxonomy" id="41880"/>
    <lineage>
        <taxon>Eukaryota</taxon>
        <taxon>Viridiplantae</taxon>
        <taxon>Chlorophyta</taxon>
        <taxon>Pseudoscourfieldiophyceae</taxon>
        <taxon>Pseudoscourfieldiales</taxon>
        <taxon>Pycnococcaceae</taxon>
        <taxon>Pycnococcus</taxon>
    </lineage>
</organism>
<keyword evidence="7" id="KW-0328">Glycosyltransferase</keyword>
<evidence type="ECO:0000256" key="19">
    <source>
        <dbReference type="SAM" id="MobiDB-lite"/>
    </source>
</evidence>
<dbReference type="GO" id="GO:0003975">
    <property type="term" value="F:UDP-N-acetylglucosamine-dolichyl-phosphate N-acetylglucosaminephosphotransferase activity"/>
    <property type="evidence" value="ECO:0007669"/>
    <property type="project" value="UniProtKB-EC"/>
</dbReference>
<dbReference type="EC" id="2.7.8.15" evidence="5"/>
<dbReference type="InterPro" id="IPR000715">
    <property type="entry name" value="Glycosyl_transferase_4"/>
</dbReference>
<dbReference type="GO" id="GO:0046872">
    <property type="term" value="F:metal ion binding"/>
    <property type="evidence" value="ECO:0007669"/>
    <property type="project" value="UniProtKB-KW"/>
</dbReference>
<evidence type="ECO:0000256" key="5">
    <source>
        <dbReference type="ARBA" id="ARBA00013225"/>
    </source>
</evidence>
<keyword evidence="11" id="KW-0256">Endoplasmic reticulum</keyword>
<evidence type="ECO:0000256" key="1">
    <source>
        <dbReference type="ARBA" id="ARBA00001946"/>
    </source>
</evidence>
<name>A0A830HXJ5_9CHLO</name>
<comment type="catalytic activity">
    <reaction evidence="18">
        <text>a di-trans,poly-cis-dolichyl phosphate + UDP-N-acetyl-alpha-D-glucosamine = an N-acetyl-alpha-D-glucosaminyl-diphospho-di-trans,poly-cis-dolichol + UMP</text>
        <dbReference type="Rhea" id="RHEA:13289"/>
        <dbReference type="Rhea" id="RHEA-COMP:19498"/>
        <dbReference type="Rhea" id="RHEA-COMP:19507"/>
        <dbReference type="ChEBI" id="CHEBI:57683"/>
        <dbReference type="ChEBI" id="CHEBI:57705"/>
        <dbReference type="ChEBI" id="CHEBI:57865"/>
        <dbReference type="ChEBI" id="CHEBI:58427"/>
        <dbReference type="EC" id="2.7.8.15"/>
    </reaction>
    <physiologicalReaction direction="left-to-right" evidence="18">
        <dbReference type="Rhea" id="RHEA:13290"/>
    </physiologicalReaction>
</comment>
<reference evidence="21" key="1">
    <citation type="submission" date="2020-10" db="EMBL/GenBank/DDBJ databases">
        <title>Unveiling of a novel bifunctional photoreceptor, Dualchrome1, isolated from a cosmopolitan green alga.</title>
        <authorList>
            <person name="Suzuki S."/>
            <person name="Kawachi M."/>
        </authorList>
    </citation>
    <scope>NUCLEOTIDE SEQUENCE</scope>
    <source>
        <strain evidence="21">NIES 2893</strain>
    </source>
</reference>
<feature type="transmembrane region" description="Helical" evidence="20">
    <location>
        <begin position="97"/>
        <end position="124"/>
    </location>
</feature>
<dbReference type="CDD" id="cd06855">
    <property type="entry name" value="GT_GPT_euk"/>
    <property type="match status" value="1"/>
</dbReference>
<evidence type="ECO:0000256" key="17">
    <source>
        <dbReference type="ARBA" id="ARBA00044717"/>
    </source>
</evidence>
<evidence type="ECO:0000256" key="3">
    <source>
        <dbReference type="ARBA" id="ARBA00004922"/>
    </source>
</evidence>
<comment type="cofactor">
    <cofactor evidence="1">
        <name>Mg(2+)</name>
        <dbReference type="ChEBI" id="CHEBI:18420"/>
    </cofactor>
</comment>
<dbReference type="EMBL" id="BNJQ01000025">
    <property type="protein sequence ID" value="GHP09629.1"/>
    <property type="molecule type" value="Genomic_DNA"/>
</dbReference>
<evidence type="ECO:0000256" key="9">
    <source>
        <dbReference type="ARBA" id="ARBA00022692"/>
    </source>
</evidence>
<evidence type="ECO:0000256" key="10">
    <source>
        <dbReference type="ARBA" id="ARBA00022723"/>
    </source>
</evidence>